<dbReference type="InterPro" id="IPR004963">
    <property type="entry name" value="PAE/NOTUM"/>
</dbReference>
<comment type="function">
    <text evidence="1 6">Hydrolyzes acetyl esters in homogalacturonan regions of pectin. In type I primary cell wall, galacturonic acid residues of pectin can be acetylated at the O-2 and O-3 positions. Decreasing the degree of acetylation of pectin gels in vitro alters their physical properties.</text>
</comment>
<dbReference type="Pfam" id="PF03283">
    <property type="entry name" value="PAE"/>
    <property type="match status" value="1"/>
</dbReference>
<dbReference type="GO" id="GO:0071555">
    <property type="term" value="P:cell wall organization"/>
    <property type="evidence" value="ECO:0007669"/>
    <property type="project" value="UniProtKB-KW"/>
</dbReference>
<dbReference type="PANTHER" id="PTHR21562">
    <property type="entry name" value="NOTUM-RELATED"/>
    <property type="match status" value="1"/>
</dbReference>
<evidence type="ECO:0000256" key="5">
    <source>
        <dbReference type="ARBA" id="ARBA00023316"/>
    </source>
</evidence>
<evidence type="ECO:0000256" key="4">
    <source>
        <dbReference type="ARBA" id="ARBA00022512"/>
    </source>
</evidence>
<proteinExistence type="inferred from homology"/>
<dbReference type="PANTHER" id="PTHR21562:SF5">
    <property type="entry name" value="PECTIN ACETYLESTERASE 12"/>
    <property type="match status" value="1"/>
</dbReference>
<accession>A0A392PND3</accession>
<comment type="subcellular location">
    <subcellularLocation>
        <location evidence="2 6">Secreted</location>
        <location evidence="2 6">Cell wall</location>
    </subcellularLocation>
</comment>
<comment type="caution">
    <text evidence="7">The sequence shown here is derived from an EMBL/GenBank/DDBJ whole genome shotgun (WGS) entry which is preliminary data.</text>
</comment>
<keyword evidence="6" id="KW-0378">Hydrolase</keyword>
<keyword evidence="6" id="KW-0964">Secreted</keyword>
<comment type="similarity">
    <text evidence="3 6">Belongs to the pectinacetylesterase family.</text>
</comment>
<keyword evidence="8" id="KW-1185">Reference proteome</keyword>
<keyword evidence="5 6" id="KW-0961">Cell wall biogenesis/degradation</keyword>
<dbReference type="Proteomes" id="UP000265520">
    <property type="component" value="Unassembled WGS sequence"/>
</dbReference>
<sequence>TEELFLLEAHEHESLYSSSLLEGNGNPLLVGLTLIHNAATKGAVCLDGTLPGYHLHRGYGSGANSWLVNLEIKYVMQYPRSLR</sequence>
<evidence type="ECO:0000313" key="7">
    <source>
        <dbReference type="EMBL" id="MCI13601.1"/>
    </source>
</evidence>
<evidence type="ECO:0000256" key="3">
    <source>
        <dbReference type="ARBA" id="ARBA00005784"/>
    </source>
</evidence>
<feature type="non-terminal residue" evidence="7">
    <location>
        <position position="1"/>
    </location>
</feature>
<dbReference type="GO" id="GO:0009505">
    <property type="term" value="C:plant-type cell wall"/>
    <property type="evidence" value="ECO:0007669"/>
    <property type="project" value="TreeGrafter"/>
</dbReference>
<keyword evidence="4 6" id="KW-0134">Cell wall</keyword>
<name>A0A392PND3_9FABA</name>
<reference evidence="7 8" key="1">
    <citation type="journal article" date="2018" name="Front. Plant Sci.">
        <title>Red Clover (Trifolium pratense) and Zigzag Clover (T. medium) - A Picture of Genomic Similarities and Differences.</title>
        <authorList>
            <person name="Dluhosova J."/>
            <person name="Istvanek J."/>
            <person name="Nedelnik J."/>
            <person name="Repkova J."/>
        </authorList>
    </citation>
    <scope>NUCLEOTIDE SEQUENCE [LARGE SCALE GENOMIC DNA]</scope>
    <source>
        <strain evidence="8">cv. 10/8</strain>
        <tissue evidence="7">Leaf</tissue>
    </source>
</reference>
<evidence type="ECO:0000256" key="1">
    <source>
        <dbReference type="ARBA" id="ARBA00003534"/>
    </source>
</evidence>
<evidence type="ECO:0000256" key="2">
    <source>
        <dbReference type="ARBA" id="ARBA00004191"/>
    </source>
</evidence>
<dbReference type="EC" id="3.1.1.-" evidence="6"/>
<dbReference type="AlphaFoldDB" id="A0A392PND3"/>
<dbReference type="EMBL" id="LXQA010088865">
    <property type="protein sequence ID" value="MCI13601.1"/>
    <property type="molecule type" value="Genomic_DNA"/>
</dbReference>
<evidence type="ECO:0000313" key="8">
    <source>
        <dbReference type="Proteomes" id="UP000265520"/>
    </source>
</evidence>
<organism evidence="7 8">
    <name type="scientific">Trifolium medium</name>
    <dbReference type="NCBI Taxonomy" id="97028"/>
    <lineage>
        <taxon>Eukaryota</taxon>
        <taxon>Viridiplantae</taxon>
        <taxon>Streptophyta</taxon>
        <taxon>Embryophyta</taxon>
        <taxon>Tracheophyta</taxon>
        <taxon>Spermatophyta</taxon>
        <taxon>Magnoliopsida</taxon>
        <taxon>eudicotyledons</taxon>
        <taxon>Gunneridae</taxon>
        <taxon>Pentapetalae</taxon>
        <taxon>rosids</taxon>
        <taxon>fabids</taxon>
        <taxon>Fabales</taxon>
        <taxon>Fabaceae</taxon>
        <taxon>Papilionoideae</taxon>
        <taxon>50 kb inversion clade</taxon>
        <taxon>NPAAA clade</taxon>
        <taxon>Hologalegina</taxon>
        <taxon>IRL clade</taxon>
        <taxon>Trifolieae</taxon>
        <taxon>Trifolium</taxon>
    </lineage>
</organism>
<dbReference type="GO" id="GO:0052793">
    <property type="term" value="F:pectin acetylesterase activity"/>
    <property type="evidence" value="ECO:0007669"/>
    <property type="project" value="TreeGrafter"/>
</dbReference>
<evidence type="ECO:0000256" key="6">
    <source>
        <dbReference type="RuleBase" id="RU363114"/>
    </source>
</evidence>
<protein>
    <recommendedName>
        <fullName evidence="6">Pectin acetylesterase</fullName>
        <ecNumber evidence="6">3.1.1.-</ecNumber>
    </recommendedName>
</protein>